<dbReference type="AlphaFoldDB" id="A0AA41N3T1"/>
<gene>
    <name evidence="5" type="ORF">SUZIE_172065</name>
</gene>
<organism evidence="5 6">
    <name type="scientific">Sciurus carolinensis</name>
    <name type="common">Eastern gray squirrel</name>
    <dbReference type="NCBI Taxonomy" id="30640"/>
    <lineage>
        <taxon>Eukaryota</taxon>
        <taxon>Metazoa</taxon>
        <taxon>Chordata</taxon>
        <taxon>Craniata</taxon>
        <taxon>Vertebrata</taxon>
        <taxon>Euteleostomi</taxon>
        <taxon>Mammalia</taxon>
        <taxon>Eutheria</taxon>
        <taxon>Euarchontoglires</taxon>
        <taxon>Glires</taxon>
        <taxon>Rodentia</taxon>
        <taxon>Sciuromorpha</taxon>
        <taxon>Sciuridae</taxon>
        <taxon>Sciurinae</taxon>
        <taxon>Sciurini</taxon>
        <taxon>Sciurus</taxon>
    </lineage>
</organism>
<dbReference type="EMBL" id="JAATJV010385998">
    <property type="protein sequence ID" value="MBZ3883263.1"/>
    <property type="molecule type" value="Genomic_DNA"/>
</dbReference>
<dbReference type="GO" id="GO:0003677">
    <property type="term" value="F:DNA binding"/>
    <property type="evidence" value="ECO:0007669"/>
    <property type="project" value="InterPro"/>
</dbReference>
<name>A0AA41N3T1_SCICA</name>
<dbReference type="Pfam" id="PF06546">
    <property type="entry name" value="Vert_HS_TF"/>
    <property type="match status" value="1"/>
</dbReference>
<evidence type="ECO:0000256" key="2">
    <source>
        <dbReference type="ARBA" id="ARBA00023016"/>
    </source>
</evidence>
<evidence type="ECO:0000313" key="6">
    <source>
        <dbReference type="Proteomes" id="UP001166674"/>
    </source>
</evidence>
<accession>A0AA41N3T1</accession>
<evidence type="ECO:0000259" key="4">
    <source>
        <dbReference type="Pfam" id="PF06546"/>
    </source>
</evidence>
<evidence type="ECO:0000313" key="5">
    <source>
        <dbReference type="EMBL" id="MBZ3883263.1"/>
    </source>
</evidence>
<evidence type="ECO:0000256" key="3">
    <source>
        <dbReference type="ARBA" id="ARBA00023163"/>
    </source>
</evidence>
<proteinExistence type="predicted"/>
<comment type="caution">
    <text evidence="5">The sequence shown here is derived from an EMBL/GenBank/DDBJ whole genome shotgun (WGS) entry which is preliminary data.</text>
</comment>
<sequence length="183" mass="20263">MLYLIPSTSSQYPDIVIIEDNNEDEYAPVVQNEPAREFLSSGSDGINPLMSSAVQLNSSSSLTTEDPVTMLDSILNNNINHFGKVELLDYLDSTDFTLEDFQAMLSGRHFSIDPVLLVDLFTSFGQMNSTDYINNTKSENKRLKATKNNAVQPISGEGRIPKSNPVNCLPISCIPPWKSCFCC</sequence>
<feature type="domain" description="Vertebrate heat shock transcription factor C-terminal" evidence="4">
    <location>
        <begin position="8"/>
        <end position="161"/>
    </location>
</feature>
<dbReference type="GO" id="GO:0003700">
    <property type="term" value="F:DNA-binding transcription factor activity"/>
    <property type="evidence" value="ECO:0007669"/>
    <property type="project" value="InterPro"/>
</dbReference>
<evidence type="ECO:0000256" key="1">
    <source>
        <dbReference type="ARBA" id="ARBA00023015"/>
    </source>
</evidence>
<reference evidence="5" key="1">
    <citation type="submission" date="2020-03" db="EMBL/GenBank/DDBJ databases">
        <title>Studies in the Genomics of Life Span.</title>
        <authorList>
            <person name="Glass D."/>
        </authorList>
    </citation>
    <scope>NUCLEOTIDE SEQUENCE</scope>
    <source>
        <strain evidence="5">SUZIE</strain>
        <tissue evidence="5">Muscle</tissue>
    </source>
</reference>
<keyword evidence="2 5" id="KW-0346">Stress response</keyword>
<keyword evidence="1" id="KW-0805">Transcription regulation</keyword>
<protein>
    <submittedName>
        <fullName evidence="5">Heat shock factor protein 2</fullName>
    </submittedName>
</protein>
<dbReference type="Proteomes" id="UP001166674">
    <property type="component" value="Unassembled WGS sequence"/>
</dbReference>
<dbReference type="InterPro" id="IPR010542">
    <property type="entry name" value="Vert_HSTF_C"/>
</dbReference>
<keyword evidence="3" id="KW-0804">Transcription</keyword>
<keyword evidence="6" id="KW-1185">Reference proteome</keyword>